<keyword evidence="3" id="KW-0813">Transport</keyword>
<dbReference type="Pfam" id="PF02931">
    <property type="entry name" value="Neur_chan_LBD"/>
    <property type="match status" value="1"/>
</dbReference>
<dbReference type="InterPro" id="IPR006028">
    <property type="entry name" value="GABAA/Glycine_rcpt"/>
</dbReference>
<dbReference type="Gene3D" id="2.70.170.10">
    <property type="entry name" value="Neurotransmitter-gated ion-channel ligand-binding domain"/>
    <property type="match status" value="1"/>
</dbReference>
<evidence type="ECO:0000313" key="16">
    <source>
        <dbReference type="Proteomes" id="UP000194003"/>
    </source>
</evidence>
<organism evidence="15 16">
    <name type="scientific">Magnetofaba australis IT-1</name>
    <dbReference type="NCBI Taxonomy" id="1434232"/>
    <lineage>
        <taxon>Bacteria</taxon>
        <taxon>Pseudomonadati</taxon>
        <taxon>Pseudomonadota</taxon>
        <taxon>Magnetococcia</taxon>
        <taxon>Magnetococcales</taxon>
        <taxon>Magnetococcaceae</taxon>
        <taxon>Magnetofaba</taxon>
    </lineage>
</organism>
<dbReference type="RefSeq" id="WP_158089520.1">
    <property type="nucleotide sequence ID" value="NZ_LVJN01000020.1"/>
</dbReference>
<keyword evidence="7 12" id="KW-1133">Transmembrane helix</keyword>
<dbReference type="InterPro" id="IPR036734">
    <property type="entry name" value="Neur_chan_lig-bd_sf"/>
</dbReference>
<dbReference type="GO" id="GO:0004888">
    <property type="term" value="F:transmembrane signaling receptor activity"/>
    <property type="evidence" value="ECO:0007669"/>
    <property type="project" value="InterPro"/>
</dbReference>
<evidence type="ECO:0000256" key="3">
    <source>
        <dbReference type="ARBA" id="ARBA00022448"/>
    </source>
</evidence>
<dbReference type="Proteomes" id="UP000194003">
    <property type="component" value="Unassembled WGS sequence"/>
</dbReference>
<dbReference type="OrthoDB" id="1326189at2"/>
<evidence type="ECO:0000256" key="10">
    <source>
        <dbReference type="ARBA" id="ARBA00023303"/>
    </source>
</evidence>
<evidence type="ECO:0000256" key="2">
    <source>
        <dbReference type="ARBA" id="ARBA00004236"/>
    </source>
</evidence>
<gene>
    <name evidence="15" type="ORF">MAIT1_01829</name>
</gene>
<feature type="transmembrane region" description="Helical" evidence="12">
    <location>
        <begin position="337"/>
        <end position="356"/>
    </location>
</feature>
<keyword evidence="6 13" id="KW-0732">Signal</keyword>
<name>A0A1Y2K184_9PROT</name>
<dbReference type="SUPFAM" id="SSF63712">
    <property type="entry name" value="Nicotinic receptor ligand binding domain-like"/>
    <property type="match status" value="1"/>
</dbReference>
<evidence type="ECO:0000256" key="11">
    <source>
        <dbReference type="SAM" id="MobiDB-lite"/>
    </source>
</evidence>
<comment type="subcellular location">
    <subcellularLocation>
        <location evidence="2">Cell membrane</location>
    </subcellularLocation>
    <subcellularLocation>
        <location evidence="1">Membrane</location>
        <topology evidence="1">Multi-pass membrane protein</topology>
    </subcellularLocation>
</comment>
<sequence length="395" mass="44512">MPKTLFAALLLLAGLWLTPASATEQKRPPAPSESPTQSPADATDAKDEGKKWQESDESEEVGALAPILQKLGVGPKELKALSIHPHLGHPVEVDVGMQIISIPGIDESGESYSIHGRIDLGWRDPRLASAERTETVQFREDEATLLLDYLWWPDVSFHNGLGEAEHKNRSLILEPNGEMRLYLSVDSEFTYTSDLRYMPFDIQTLPIVVESFGANPGWVMLKPSAERSGYEDAPPDWRITDFRTAHHIKDADHAGGKTSQAHFELRIQRHGDYYIWRVMFPIVLVVIVTWWMLWFSPSQFEARLQMGIVGILTLVAFNMSLMDSIPNIPYLTVMDLFYLNGLVAIFIATAESLLVYNYHERGLDARALRIDRIMRLMLPLLTFGGWSVLLTLATL</sequence>
<feature type="chain" id="PRO_5013096150" evidence="13">
    <location>
        <begin position="23"/>
        <end position="395"/>
    </location>
</feature>
<keyword evidence="16" id="KW-1185">Reference proteome</keyword>
<dbReference type="PRINTS" id="PR00253">
    <property type="entry name" value="GABAARECEPTR"/>
</dbReference>
<feature type="compositionally biased region" description="Basic and acidic residues" evidence="11">
    <location>
        <begin position="43"/>
        <end position="54"/>
    </location>
</feature>
<dbReference type="STRING" id="1434232.MAIT1_01829"/>
<protein>
    <submittedName>
        <fullName evidence="15">Putative neurotransmitter-gated ion-channel ligand-binding protein</fullName>
    </submittedName>
</protein>
<evidence type="ECO:0000256" key="1">
    <source>
        <dbReference type="ARBA" id="ARBA00004141"/>
    </source>
</evidence>
<dbReference type="Gene3D" id="1.20.58.390">
    <property type="entry name" value="Neurotransmitter-gated ion-channel transmembrane domain"/>
    <property type="match status" value="1"/>
</dbReference>
<feature type="signal peptide" evidence="13">
    <location>
        <begin position="1"/>
        <end position="22"/>
    </location>
</feature>
<dbReference type="GO" id="GO:0005886">
    <property type="term" value="C:plasma membrane"/>
    <property type="evidence" value="ECO:0007669"/>
    <property type="project" value="UniProtKB-SubCell"/>
</dbReference>
<evidence type="ECO:0000256" key="7">
    <source>
        <dbReference type="ARBA" id="ARBA00022989"/>
    </source>
</evidence>
<evidence type="ECO:0000256" key="8">
    <source>
        <dbReference type="ARBA" id="ARBA00023065"/>
    </source>
</evidence>
<keyword evidence="5 12" id="KW-0812">Transmembrane</keyword>
<proteinExistence type="predicted"/>
<feature type="transmembrane region" description="Helical" evidence="12">
    <location>
        <begin position="274"/>
        <end position="294"/>
    </location>
</feature>
<feature type="domain" description="Neurotransmitter-gated ion-channel ligand-binding" evidence="14">
    <location>
        <begin position="86"/>
        <end position="251"/>
    </location>
</feature>
<feature type="region of interest" description="Disordered" evidence="11">
    <location>
        <begin position="22"/>
        <end position="60"/>
    </location>
</feature>
<feature type="transmembrane region" description="Helical" evidence="12">
    <location>
        <begin position="306"/>
        <end position="325"/>
    </location>
</feature>
<evidence type="ECO:0000256" key="6">
    <source>
        <dbReference type="ARBA" id="ARBA00022729"/>
    </source>
</evidence>
<evidence type="ECO:0000259" key="14">
    <source>
        <dbReference type="Pfam" id="PF02931"/>
    </source>
</evidence>
<dbReference type="InterPro" id="IPR006201">
    <property type="entry name" value="Neur_channel"/>
</dbReference>
<comment type="caution">
    <text evidence="15">The sequence shown here is derived from an EMBL/GenBank/DDBJ whole genome shotgun (WGS) entry which is preliminary data.</text>
</comment>
<feature type="transmembrane region" description="Helical" evidence="12">
    <location>
        <begin position="376"/>
        <end position="394"/>
    </location>
</feature>
<dbReference type="SUPFAM" id="SSF90112">
    <property type="entry name" value="Neurotransmitter-gated ion-channel transmembrane pore"/>
    <property type="match status" value="1"/>
</dbReference>
<evidence type="ECO:0000256" key="12">
    <source>
        <dbReference type="SAM" id="Phobius"/>
    </source>
</evidence>
<accession>A0A1Y2K184</accession>
<dbReference type="PANTHER" id="PTHR18945">
    <property type="entry name" value="NEUROTRANSMITTER GATED ION CHANNEL"/>
    <property type="match status" value="1"/>
</dbReference>
<evidence type="ECO:0000313" key="15">
    <source>
        <dbReference type="EMBL" id="OSM01791.1"/>
    </source>
</evidence>
<evidence type="ECO:0000256" key="4">
    <source>
        <dbReference type="ARBA" id="ARBA00022475"/>
    </source>
</evidence>
<keyword evidence="4" id="KW-1003">Cell membrane</keyword>
<dbReference type="EMBL" id="LVJN01000020">
    <property type="protein sequence ID" value="OSM01791.1"/>
    <property type="molecule type" value="Genomic_DNA"/>
</dbReference>
<evidence type="ECO:0000256" key="9">
    <source>
        <dbReference type="ARBA" id="ARBA00023136"/>
    </source>
</evidence>
<dbReference type="InterPro" id="IPR006202">
    <property type="entry name" value="Neur_chan_lig-bd"/>
</dbReference>
<dbReference type="AlphaFoldDB" id="A0A1Y2K184"/>
<evidence type="ECO:0000256" key="5">
    <source>
        <dbReference type="ARBA" id="ARBA00022692"/>
    </source>
</evidence>
<evidence type="ECO:0000256" key="13">
    <source>
        <dbReference type="SAM" id="SignalP"/>
    </source>
</evidence>
<keyword evidence="8" id="KW-0406">Ion transport</keyword>
<dbReference type="InterPro" id="IPR038050">
    <property type="entry name" value="Neuro_actylchol_rec"/>
</dbReference>
<reference evidence="15 16" key="1">
    <citation type="journal article" date="2016" name="BMC Genomics">
        <title>Combined genomic and structural analyses of a cultured magnetotactic bacterium reveals its niche adaptation to a dynamic environment.</title>
        <authorList>
            <person name="Araujo A.C."/>
            <person name="Morillo V."/>
            <person name="Cypriano J."/>
            <person name="Teixeira L.C."/>
            <person name="Leao P."/>
            <person name="Lyra S."/>
            <person name="Almeida L.G."/>
            <person name="Bazylinski D.A."/>
            <person name="Vasconcellos A.T."/>
            <person name="Abreu F."/>
            <person name="Lins U."/>
        </authorList>
    </citation>
    <scope>NUCLEOTIDE SEQUENCE [LARGE SCALE GENOMIC DNA]</scope>
    <source>
        <strain evidence="15 16">IT-1</strain>
    </source>
</reference>
<dbReference type="InterPro" id="IPR036719">
    <property type="entry name" value="Neuro-gated_channel_TM_sf"/>
</dbReference>
<dbReference type="CDD" id="cd18988">
    <property type="entry name" value="LGIC_ECD_bact"/>
    <property type="match status" value="1"/>
</dbReference>
<keyword evidence="9 12" id="KW-0472">Membrane</keyword>
<keyword evidence="10" id="KW-0407">Ion channel</keyword>
<dbReference type="GO" id="GO:0005230">
    <property type="term" value="F:extracellular ligand-gated monoatomic ion channel activity"/>
    <property type="evidence" value="ECO:0007669"/>
    <property type="project" value="InterPro"/>
</dbReference>
<dbReference type="CDD" id="cd19050">
    <property type="entry name" value="LGIC_TM_bact"/>
    <property type="match status" value="1"/>
</dbReference>